<evidence type="ECO:0000313" key="3">
    <source>
        <dbReference type="EMBL" id="PSK90872.1"/>
    </source>
</evidence>
<dbReference type="InterPro" id="IPR022719">
    <property type="entry name" value="Motility-assoc_prot_GldM_C"/>
</dbReference>
<organism evidence="3 4">
    <name type="scientific">Taibaiella chishuiensis</name>
    <dbReference type="NCBI Taxonomy" id="1434707"/>
    <lineage>
        <taxon>Bacteria</taxon>
        <taxon>Pseudomonadati</taxon>
        <taxon>Bacteroidota</taxon>
        <taxon>Chitinophagia</taxon>
        <taxon>Chitinophagales</taxon>
        <taxon>Chitinophagaceae</taxon>
        <taxon>Taibaiella</taxon>
    </lineage>
</organism>
<evidence type="ECO:0000256" key="1">
    <source>
        <dbReference type="SAM" id="SignalP"/>
    </source>
</evidence>
<accession>A0A2P8D0X3</accession>
<evidence type="ECO:0000259" key="2">
    <source>
        <dbReference type="Pfam" id="PF12080"/>
    </source>
</evidence>
<feature type="signal peptide" evidence="1">
    <location>
        <begin position="1"/>
        <end position="19"/>
    </location>
</feature>
<reference evidence="3 4" key="1">
    <citation type="submission" date="2018-03" db="EMBL/GenBank/DDBJ databases">
        <title>Genomic Encyclopedia of Type Strains, Phase III (KMG-III): the genomes of soil and plant-associated and newly described type strains.</title>
        <authorList>
            <person name="Whitman W."/>
        </authorList>
    </citation>
    <scope>NUCLEOTIDE SEQUENCE [LARGE SCALE GENOMIC DNA]</scope>
    <source>
        <strain evidence="3 4">CGMCC 1.12700</strain>
    </source>
</reference>
<proteinExistence type="predicted"/>
<dbReference type="Proteomes" id="UP000240572">
    <property type="component" value="Unassembled WGS sequence"/>
</dbReference>
<keyword evidence="4" id="KW-1185">Reference proteome</keyword>
<gene>
    <name evidence="3" type="ORF">B0I18_107284</name>
</gene>
<keyword evidence="1" id="KW-0732">Signal</keyword>
<dbReference type="OrthoDB" id="1490890at2"/>
<protein>
    <submittedName>
        <fullName evidence="3">GldM-like protein</fullName>
    </submittedName>
</protein>
<feature type="chain" id="PRO_5015162852" evidence="1">
    <location>
        <begin position="20"/>
        <end position="212"/>
    </location>
</feature>
<evidence type="ECO:0000313" key="4">
    <source>
        <dbReference type="Proteomes" id="UP000240572"/>
    </source>
</evidence>
<name>A0A2P8D0X3_9BACT</name>
<dbReference type="AlphaFoldDB" id="A0A2P8D0X3"/>
<comment type="caution">
    <text evidence="3">The sequence shown here is derived from an EMBL/GenBank/DDBJ whole genome shotgun (WGS) entry which is preliminary data.</text>
</comment>
<sequence>MRLILSLLIIVFYATNAKAKHTFISCCSKRQVAYVGLENTVEFGVDNSSCSKYQLVSKDLEFKPTESSCIFTITPDRPGKFIVWLKDKKTNKTVYETKFNVLKLPPPEIRFASQTNGELHKAHAKAQIGLIASLDGFDISVRFEVAKFLIIIIRNGEVVFSRKNIGAMFSPEVKNGLKDIQPGDKLIFVDANYNGPSGHSGNLKPAEFTIIE</sequence>
<dbReference type="Pfam" id="PF12080">
    <property type="entry name" value="GldM_4th"/>
    <property type="match status" value="1"/>
</dbReference>
<feature type="domain" description="Gliding motility-associated protein GldM C-terminal" evidence="2">
    <location>
        <begin position="105"/>
        <end position="210"/>
    </location>
</feature>
<dbReference type="EMBL" id="PYGD01000007">
    <property type="protein sequence ID" value="PSK90872.1"/>
    <property type="molecule type" value="Genomic_DNA"/>
</dbReference>
<dbReference type="RefSeq" id="WP_106524136.1">
    <property type="nucleotide sequence ID" value="NZ_PYGD01000007.1"/>
</dbReference>